<sequence length="126" mass="13628">MEKGKKKEAEMEGGWLKDKTVMRGSSVQRGYSRKSPASLNSGFLHLCQAEPFQLQAGLKTPPSGLGWSDNWLPVCPAQGPKDPGASNPTPSPLSALEAHCPKELPVEEDRQGPKKPFLSLVSFLAE</sequence>
<reference evidence="2" key="4">
    <citation type="journal article" date="2001" name="Nature">
        <title>Functional annotation of a full-length mouse cDNA collection.</title>
        <authorList>
            <consortium name="The RIKEN Genome Exploration Research Group Phase II Team and the FANTOM Consortium"/>
        </authorList>
    </citation>
    <scope>NUCLEOTIDE SEQUENCE</scope>
    <source>
        <strain evidence="2">C57BL/6J</strain>
        <tissue evidence="2">Medulla oblongata</tissue>
    </source>
</reference>
<evidence type="ECO:0000313" key="2">
    <source>
        <dbReference type="EMBL" id="BAE22172.1"/>
    </source>
</evidence>
<organism evidence="2">
    <name type="scientific">Mus musculus</name>
    <name type="common">Mouse</name>
    <dbReference type="NCBI Taxonomy" id="10090"/>
    <lineage>
        <taxon>Eukaryota</taxon>
        <taxon>Metazoa</taxon>
        <taxon>Chordata</taxon>
        <taxon>Craniata</taxon>
        <taxon>Vertebrata</taxon>
        <taxon>Euteleostomi</taxon>
        <taxon>Mammalia</taxon>
        <taxon>Eutheria</taxon>
        <taxon>Euarchontoglires</taxon>
        <taxon>Glires</taxon>
        <taxon>Rodentia</taxon>
        <taxon>Myomorpha</taxon>
        <taxon>Muroidea</taxon>
        <taxon>Muridae</taxon>
        <taxon>Murinae</taxon>
        <taxon>Mus</taxon>
        <taxon>Mus</taxon>
    </lineage>
</organism>
<accession>Q3UYP0</accession>
<reference evidence="2" key="1">
    <citation type="journal article" date="1999" name="Methods Enzymol.">
        <title>High-efficiency full-length cDNA cloning.</title>
        <authorList>
            <person name="Carninci P."/>
            <person name="Hayashizaki Y."/>
        </authorList>
    </citation>
    <scope>NUCLEOTIDE SEQUENCE</scope>
    <source>
        <strain evidence="2">C57BL/6J</strain>
        <tissue evidence="2">Medulla oblongata</tissue>
    </source>
</reference>
<evidence type="ECO:0000313" key="3">
    <source>
        <dbReference type="MGI" id="MGI:2681173"/>
    </source>
</evidence>
<feature type="region of interest" description="Disordered" evidence="1">
    <location>
        <begin position="69"/>
        <end position="96"/>
    </location>
</feature>
<reference evidence="2" key="7">
    <citation type="journal article" date="2005" name="Science">
        <title>The Transcriptional Landscape of the Mammalian Genome.</title>
        <authorList>
            <consortium name="The FANTOM Consortium"/>
            <consortium name="Riken Genome Exploration Research Group and Genome Science Group (Genome Network Project Core Group)"/>
        </authorList>
    </citation>
    <scope>NUCLEOTIDE SEQUENCE</scope>
    <source>
        <strain evidence="2">C57BL/6J</strain>
        <tissue evidence="2">Medulla oblongata</tissue>
    </source>
</reference>
<dbReference type="MGI" id="MGI:2681173">
    <property type="gene designation" value="Grip2"/>
</dbReference>
<evidence type="ECO:0000256" key="1">
    <source>
        <dbReference type="SAM" id="MobiDB-lite"/>
    </source>
</evidence>
<dbReference type="AGR" id="MGI:2681173"/>
<name>Q3UYP0_MOUSE</name>
<reference evidence="2" key="6">
    <citation type="submission" date="2004-03" db="EMBL/GenBank/DDBJ databases">
        <authorList>
            <person name="Arakawa T."/>
            <person name="Carninci P."/>
            <person name="Fukuda S."/>
            <person name="Hashizume W."/>
            <person name="Hayashida K."/>
            <person name="Hori F."/>
            <person name="Iida J."/>
            <person name="Imamura K."/>
            <person name="Imotani K."/>
            <person name="Itoh M."/>
            <person name="Kanagawa S."/>
            <person name="Kawai J."/>
            <person name="Kojima M."/>
            <person name="Konno H."/>
            <person name="Murata M."/>
            <person name="Nakamura M."/>
            <person name="Ninomiya N."/>
            <person name="Nishiyori H."/>
            <person name="Nomura K."/>
            <person name="Ohno M."/>
            <person name="Sakazume N."/>
            <person name="Sano H."/>
            <person name="Sasaki D."/>
            <person name="Shibata K."/>
            <person name="Shiraki T."/>
            <person name="Tagami M."/>
            <person name="Tagami Y."/>
            <person name="Waki K."/>
            <person name="Watahiki A."/>
            <person name="Muramatsu M."/>
            <person name="Hayashizaki Y."/>
        </authorList>
    </citation>
    <scope>NUCLEOTIDE SEQUENCE</scope>
    <source>
        <strain evidence="2">C57BL/6J</strain>
        <tissue evidence="2">Medulla oblongata</tissue>
    </source>
</reference>
<reference evidence="2" key="5">
    <citation type="journal article" date="2002" name="Nature">
        <title>Analysis of the mouse transcriptome based on functional annotation of 60,770 full-length cDNAs.</title>
        <authorList>
            <consortium name="The FANTOM Consortium and the RIKEN Genome Exploration Research Group Phase I and II Team"/>
        </authorList>
    </citation>
    <scope>NUCLEOTIDE SEQUENCE</scope>
    <source>
        <strain evidence="2">C57BL/6J</strain>
        <tissue evidence="2">Medulla oblongata</tissue>
    </source>
</reference>
<feature type="compositionally biased region" description="Basic and acidic residues" evidence="1">
    <location>
        <begin position="1"/>
        <end position="21"/>
    </location>
</feature>
<reference evidence="2" key="8">
    <citation type="journal article" date="2005" name="Science">
        <title>Antisense Transcription in the Mammalian Transcriptome.</title>
        <authorList>
            <consortium name="RIKEN Genome Exploration Research Group and Genome Science Group (Genome Network Project Core Group) and the FANTOM Consortium"/>
        </authorList>
    </citation>
    <scope>NUCLEOTIDE SEQUENCE</scope>
    <source>
        <strain evidence="2">C57BL/6J</strain>
        <tissue evidence="2">Medulla oblongata</tissue>
    </source>
</reference>
<reference evidence="2" key="3">
    <citation type="journal article" date="2000" name="Genome Res.">
        <title>RIKEN integrated sequence analysis (RISA) system--384-format sequencing pipeline with 384 multicapillary sequencer.</title>
        <authorList>
            <person name="Shibata K."/>
            <person name="Itoh M."/>
            <person name="Aizawa K."/>
            <person name="Nagaoka S."/>
            <person name="Sasaki N."/>
            <person name="Carninci P."/>
            <person name="Konno H."/>
            <person name="Akiyama J."/>
            <person name="Nishi K."/>
            <person name="Kitsunai T."/>
            <person name="Tashiro H."/>
            <person name="Itoh M."/>
            <person name="Sumi N."/>
            <person name="Ishii Y."/>
            <person name="Nakamura S."/>
            <person name="Hazama M."/>
            <person name="Nishine T."/>
            <person name="Harada A."/>
            <person name="Yamamoto R."/>
            <person name="Matsumoto H."/>
            <person name="Sakaguchi S."/>
            <person name="Ikegami T."/>
            <person name="Kashiwagi K."/>
            <person name="Fujiwake S."/>
            <person name="Inoue K."/>
            <person name="Togawa Y."/>
            <person name="Izawa M."/>
            <person name="Ohara E."/>
            <person name="Watahiki M."/>
            <person name="Yoneda Y."/>
            <person name="Ishikawa T."/>
            <person name="Ozawa K."/>
            <person name="Tanaka T."/>
            <person name="Matsuura S."/>
            <person name="Kawai J."/>
            <person name="Okazaki Y."/>
            <person name="Muramatsu M."/>
            <person name="Inoue Y."/>
            <person name="Kira A."/>
            <person name="Hayashizaki Y."/>
        </authorList>
    </citation>
    <scope>NUCLEOTIDE SEQUENCE</scope>
    <source>
        <strain evidence="2">C57BL/6J</strain>
        <tissue evidence="2">Medulla oblongata</tissue>
    </source>
</reference>
<feature type="region of interest" description="Disordered" evidence="1">
    <location>
        <begin position="1"/>
        <end position="35"/>
    </location>
</feature>
<dbReference type="EMBL" id="AK134534">
    <property type="protein sequence ID" value="BAE22172.1"/>
    <property type="molecule type" value="mRNA"/>
</dbReference>
<gene>
    <name evidence="3" type="primary">Grip2</name>
</gene>
<proteinExistence type="evidence at transcript level"/>
<dbReference type="AlphaFoldDB" id="Q3UYP0"/>
<reference evidence="2" key="2">
    <citation type="journal article" date="2000" name="Genome Res.">
        <title>Normalization and subtraction of cap-trapper-selected cDNAs to prepare full-length cDNA libraries for rapid discovery of new genes.</title>
        <authorList>
            <person name="Carninci P."/>
            <person name="Shibata Y."/>
            <person name="Hayatsu N."/>
            <person name="Sugahara Y."/>
            <person name="Shibata K."/>
            <person name="Itoh M."/>
            <person name="Konno H."/>
            <person name="Okazaki Y."/>
            <person name="Muramatsu M."/>
            <person name="Hayashizaki Y."/>
        </authorList>
    </citation>
    <scope>NUCLEOTIDE SEQUENCE</scope>
    <source>
        <strain evidence="2">C57BL/6J</strain>
        <tissue evidence="2">Medulla oblongata</tissue>
    </source>
</reference>
<feature type="compositionally biased region" description="Polar residues" evidence="1">
    <location>
        <begin position="23"/>
        <end position="35"/>
    </location>
</feature>
<protein>
    <submittedName>
        <fullName evidence="2">Uncharacterized protein</fullName>
    </submittedName>
</protein>